<reference evidence="1" key="1">
    <citation type="submission" date="2021-01" db="EMBL/GenBank/DDBJ databases">
        <authorList>
            <person name="Sun Q."/>
        </authorList>
    </citation>
    <scope>NUCLEOTIDE SEQUENCE</scope>
    <source>
        <strain evidence="1">YIM B02566</strain>
    </source>
</reference>
<evidence type="ECO:0000313" key="1">
    <source>
        <dbReference type="EMBL" id="MBK1866173.1"/>
    </source>
</evidence>
<proteinExistence type="predicted"/>
<organism evidence="1 2">
    <name type="scientific">Taklimakanibacter albus</name>
    <dbReference type="NCBI Taxonomy" id="2800327"/>
    <lineage>
        <taxon>Bacteria</taxon>
        <taxon>Pseudomonadati</taxon>
        <taxon>Pseudomonadota</taxon>
        <taxon>Alphaproteobacteria</taxon>
        <taxon>Hyphomicrobiales</taxon>
        <taxon>Aestuariivirgaceae</taxon>
        <taxon>Taklimakanibacter</taxon>
    </lineage>
</organism>
<gene>
    <name evidence="1" type="ORF">JHL16_07380</name>
</gene>
<comment type="caution">
    <text evidence="1">The sequence shown here is derived from an EMBL/GenBank/DDBJ whole genome shotgun (WGS) entry which is preliminary data.</text>
</comment>
<name>A0ACC5R0L7_9HYPH</name>
<dbReference type="EMBL" id="JAENHL010000006">
    <property type="protein sequence ID" value="MBK1866173.1"/>
    <property type="molecule type" value="Genomic_DNA"/>
</dbReference>
<dbReference type="Proteomes" id="UP000616151">
    <property type="component" value="Unassembled WGS sequence"/>
</dbReference>
<keyword evidence="2" id="KW-1185">Reference proteome</keyword>
<sequence>MSDLNQRIEAMYRSDRRGAWLLIALLWIAILFVLFMTWPHIPDATIRIVVLIGAAAILVFNTAAIAAMVKHYAEDKEFIYGLDIKHLDAMRKQGRM</sequence>
<evidence type="ECO:0000313" key="2">
    <source>
        <dbReference type="Proteomes" id="UP000616151"/>
    </source>
</evidence>
<accession>A0ACC5R0L7</accession>
<protein>
    <submittedName>
        <fullName evidence="1">Uncharacterized protein</fullName>
    </submittedName>
</protein>